<protein>
    <recommendedName>
        <fullName evidence="4">Prokaryotic membrane lipoprotein lipid attachment site</fullName>
    </recommendedName>
</protein>
<dbReference type="KEGG" id="ccz:CCALI_02580"/>
<proteinExistence type="predicted"/>
<dbReference type="EMBL" id="HF951689">
    <property type="protein sequence ID" value="CCW36373.1"/>
    <property type="molecule type" value="Genomic_DNA"/>
</dbReference>
<name>S0EXC8_CHTCT</name>
<sequence>MGNRSGFVLGLFILFNALMGCGGPPKAKVNMDKSHIPPSAMRYLNMAPPAYRAQVEQQLQQKGQAPPPSTTAPSSKPTTTKP</sequence>
<dbReference type="Proteomes" id="UP000014227">
    <property type="component" value="Chromosome I"/>
</dbReference>
<dbReference type="HOGENOM" id="CLU_2552160_0_0_0"/>
<feature type="compositionally biased region" description="Low complexity" evidence="1">
    <location>
        <begin position="71"/>
        <end position="82"/>
    </location>
</feature>
<dbReference type="PROSITE" id="PS51257">
    <property type="entry name" value="PROKAR_LIPOPROTEIN"/>
    <property type="match status" value="1"/>
</dbReference>
<evidence type="ECO:0000313" key="2">
    <source>
        <dbReference type="EMBL" id="CCW36373.1"/>
    </source>
</evidence>
<evidence type="ECO:0000256" key="1">
    <source>
        <dbReference type="SAM" id="MobiDB-lite"/>
    </source>
</evidence>
<dbReference type="RefSeq" id="WP_016483882.1">
    <property type="nucleotide sequence ID" value="NC_021487.1"/>
</dbReference>
<dbReference type="AlphaFoldDB" id="S0EXC8"/>
<accession>S0EXC8</accession>
<evidence type="ECO:0000313" key="3">
    <source>
        <dbReference type="Proteomes" id="UP000014227"/>
    </source>
</evidence>
<dbReference type="InParanoid" id="S0EXC8"/>
<gene>
    <name evidence="2" type="ORF">CCALI_02580</name>
</gene>
<evidence type="ECO:0008006" key="4">
    <source>
        <dbReference type="Google" id="ProtNLM"/>
    </source>
</evidence>
<reference evidence="3" key="1">
    <citation type="submission" date="2013-03" db="EMBL/GenBank/DDBJ databases">
        <title>Genome sequence of Chthonomonas calidirosea, the first sequenced genome from the Armatimonadetes phylum (formally candidate division OP10).</title>
        <authorList>
            <person name="Lee K.C.Y."/>
            <person name="Morgan X.C."/>
            <person name="Dunfield P.F."/>
            <person name="Tamas I."/>
            <person name="Houghton K.M."/>
            <person name="Vyssotski M."/>
            <person name="Ryan J.L.J."/>
            <person name="Lagutin K."/>
            <person name="McDonald I.R."/>
            <person name="Stott M.B."/>
        </authorList>
    </citation>
    <scope>NUCLEOTIDE SEQUENCE [LARGE SCALE GENOMIC DNA]</scope>
    <source>
        <strain evidence="3">DSM 23976 / ICMP 18418 / T49</strain>
    </source>
</reference>
<dbReference type="PATRIC" id="fig|1303518.3.peg.2680"/>
<keyword evidence="3" id="KW-1185">Reference proteome</keyword>
<dbReference type="STRING" id="454171.CP488_01511"/>
<feature type="region of interest" description="Disordered" evidence="1">
    <location>
        <begin position="51"/>
        <end position="82"/>
    </location>
</feature>
<organism evidence="2 3">
    <name type="scientific">Chthonomonas calidirosea (strain DSM 23976 / ICMP 18418 / T49)</name>
    <dbReference type="NCBI Taxonomy" id="1303518"/>
    <lineage>
        <taxon>Bacteria</taxon>
        <taxon>Bacillati</taxon>
        <taxon>Armatimonadota</taxon>
        <taxon>Chthonomonadia</taxon>
        <taxon>Chthonomonadales</taxon>
        <taxon>Chthonomonadaceae</taxon>
        <taxon>Chthonomonas</taxon>
    </lineage>
</organism>